<dbReference type="SMART" id="SM00304">
    <property type="entry name" value="HAMP"/>
    <property type="match status" value="1"/>
</dbReference>
<dbReference type="PANTHER" id="PTHR32089:SF112">
    <property type="entry name" value="LYSOZYME-LIKE PROTEIN-RELATED"/>
    <property type="match status" value="1"/>
</dbReference>
<dbReference type="AlphaFoldDB" id="A0A7J0BER5"/>
<feature type="domain" description="HAMP" evidence="13">
    <location>
        <begin position="374"/>
        <end position="426"/>
    </location>
</feature>
<dbReference type="Gene3D" id="3.30.450.20">
    <property type="entry name" value="PAS domain"/>
    <property type="match status" value="2"/>
</dbReference>
<dbReference type="CDD" id="cd06225">
    <property type="entry name" value="HAMP"/>
    <property type="match status" value="1"/>
</dbReference>
<comment type="similarity">
    <text evidence="7">Belongs to the methyl-accepting chemotaxis (MCP) protein family.</text>
</comment>
<dbReference type="InterPro" id="IPR033480">
    <property type="entry name" value="sCache_2"/>
</dbReference>
<dbReference type="Pfam" id="PF00672">
    <property type="entry name" value="HAMP"/>
    <property type="match status" value="1"/>
</dbReference>
<evidence type="ECO:0000313" key="15">
    <source>
        <dbReference type="Proteomes" id="UP000503840"/>
    </source>
</evidence>
<dbReference type="PROSITE" id="PS50885">
    <property type="entry name" value="HAMP"/>
    <property type="match status" value="1"/>
</dbReference>
<accession>A0A7J0BER5</accession>
<dbReference type="SMART" id="SM01049">
    <property type="entry name" value="Cache_2"/>
    <property type="match status" value="2"/>
</dbReference>
<name>A0A7J0BER5_9BACT</name>
<keyword evidence="3 11" id="KW-0812">Transmembrane</keyword>
<dbReference type="PANTHER" id="PTHR32089">
    <property type="entry name" value="METHYL-ACCEPTING CHEMOTAXIS PROTEIN MCPB"/>
    <property type="match status" value="1"/>
</dbReference>
<dbReference type="GO" id="GO:0005886">
    <property type="term" value="C:plasma membrane"/>
    <property type="evidence" value="ECO:0007669"/>
    <property type="project" value="UniProtKB-SubCell"/>
</dbReference>
<dbReference type="PROSITE" id="PS50111">
    <property type="entry name" value="CHEMOTAXIS_TRANSDUC_2"/>
    <property type="match status" value="1"/>
</dbReference>
<gene>
    <name evidence="14" type="ORF">DSM101010T_05110</name>
</gene>
<dbReference type="Gene3D" id="6.10.340.10">
    <property type="match status" value="1"/>
</dbReference>
<dbReference type="InterPro" id="IPR003660">
    <property type="entry name" value="HAMP_dom"/>
</dbReference>
<dbReference type="RefSeq" id="WP_174403811.1">
    <property type="nucleotide sequence ID" value="NZ_BLVO01000004.1"/>
</dbReference>
<keyword evidence="4 11" id="KW-1133">Transmembrane helix</keyword>
<evidence type="ECO:0000256" key="8">
    <source>
        <dbReference type="PROSITE-ProRule" id="PRU00284"/>
    </source>
</evidence>
<evidence type="ECO:0000256" key="11">
    <source>
        <dbReference type="SAM" id="Phobius"/>
    </source>
</evidence>
<keyword evidence="15" id="KW-1185">Reference proteome</keyword>
<dbReference type="SUPFAM" id="SSF58104">
    <property type="entry name" value="Methyl-accepting chemotaxis protein (MCP) signaling domain"/>
    <property type="match status" value="1"/>
</dbReference>
<keyword evidence="6 8" id="KW-0807">Transducer</keyword>
<evidence type="ECO:0000256" key="5">
    <source>
        <dbReference type="ARBA" id="ARBA00023136"/>
    </source>
</evidence>
<comment type="caution">
    <text evidence="14">The sequence shown here is derived from an EMBL/GenBank/DDBJ whole genome shotgun (WGS) entry which is preliminary data.</text>
</comment>
<dbReference type="Proteomes" id="UP000503840">
    <property type="component" value="Unassembled WGS sequence"/>
</dbReference>
<evidence type="ECO:0000256" key="3">
    <source>
        <dbReference type="ARBA" id="ARBA00022692"/>
    </source>
</evidence>
<dbReference type="Pfam" id="PF08269">
    <property type="entry name" value="dCache_2"/>
    <property type="match status" value="1"/>
</dbReference>
<dbReference type="Pfam" id="PF00015">
    <property type="entry name" value="MCPsignal"/>
    <property type="match status" value="1"/>
</dbReference>
<evidence type="ECO:0000256" key="10">
    <source>
        <dbReference type="SAM" id="MobiDB-lite"/>
    </source>
</evidence>
<dbReference type="InterPro" id="IPR004089">
    <property type="entry name" value="MCPsignal_dom"/>
</dbReference>
<keyword evidence="5 11" id="KW-0472">Membrane</keyword>
<feature type="coiled-coil region" evidence="9">
    <location>
        <begin position="418"/>
        <end position="462"/>
    </location>
</feature>
<evidence type="ECO:0000259" key="12">
    <source>
        <dbReference type="PROSITE" id="PS50111"/>
    </source>
</evidence>
<feature type="compositionally biased region" description="Basic and acidic residues" evidence="10">
    <location>
        <begin position="532"/>
        <end position="545"/>
    </location>
</feature>
<dbReference type="SMART" id="SM00283">
    <property type="entry name" value="MA"/>
    <property type="match status" value="1"/>
</dbReference>
<dbReference type="CDD" id="cd11386">
    <property type="entry name" value="MCP_signal"/>
    <property type="match status" value="1"/>
</dbReference>
<evidence type="ECO:0000256" key="4">
    <source>
        <dbReference type="ARBA" id="ARBA00022989"/>
    </source>
</evidence>
<sequence>MRRSVIIQLLLFVVLGLLVQGAFFYSYVSYDLMAFSNHQAEKTRTNVYNEEKYSLQDMVQMAYSVVDDFHARSQDVETLKQLKAKELRIVIDGLESQIKAYLKENDYLPREDKEAGIKSLVRSMRFSDGNYVWINDMHPTMIMHPIATQLDGKDLSETKDPHGKRLFMEMVKVCKANGEGMVDYMWAKPGETEAKPKVSYVRLIPELGWIIGTGAWIEDITASLQKQALEQISKIRVSNGNYFWIHNTDNMMVMHPISLKLVGTSIVGIKDAKGKSLFAEMTEVATRDGEGTVSYYWAKPGQQGDFPKLSYIKLFKPWNWIIGMGVYMDEVDAQILGEQQAFTDSIFGVMNRTLLFGSIIVLIVVATLVFFIRNTLRTPMNKLVQYADDVASGRLDASIDGKFKGEILKLKDAIHAMVQSLKAKMGEAEQKSHEAAEEAERAKQAMAEADEARKKAETAKQEGMLSAAGILDEIVLSISAASEELSVQAIEINQSSDTQRGRIGETATAMEEMNATILEVAGSSGNAAENADSTREHAEHGEETVQKSVKAIEHVQQLAEELKTNMGQLSHRADSIGQIMTVISDIADQTNLLALNAAIEAARAGEAGRGFAVVADEVRKLAEKTMTATKEVGEAIHAIQQAAAQNNKSVDAAAEAIDQATTLVVASGEALLEIVRLSETSADQIRSIATAAEEQSAASEEITHALEEVNALSGLIAEGIGQSTLAQQELASQSARLKQLIDKIKQENRLDKK</sequence>
<keyword evidence="2" id="KW-1003">Cell membrane</keyword>
<organism evidence="14 15">
    <name type="scientific">Desulfovibrio subterraneus</name>
    <dbReference type="NCBI Taxonomy" id="2718620"/>
    <lineage>
        <taxon>Bacteria</taxon>
        <taxon>Pseudomonadati</taxon>
        <taxon>Thermodesulfobacteriota</taxon>
        <taxon>Desulfovibrionia</taxon>
        <taxon>Desulfovibrionales</taxon>
        <taxon>Desulfovibrionaceae</taxon>
        <taxon>Desulfovibrio</taxon>
    </lineage>
</organism>
<evidence type="ECO:0000313" key="14">
    <source>
        <dbReference type="EMBL" id="GFM32146.1"/>
    </source>
</evidence>
<evidence type="ECO:0000256" key="9">
    <source>
        <dbReference type="SAM" id="Coils"/>
    </source>
</evidence>
<feature type="domain" description="Methyl-accepting transducer" evidence="12">
    <location>
        <begin position="474"/>
        <end position="710"/>
    </location>
</feature>
<comment type="subcellular location">
    <subcellularLocation>
        <location evidence="1">Cell membrane</location>
        <topology evidence="1">Multi-pass membrane protein</topology>
    </subcellularLocation>
</comment>
<evidence type="ECO:0000259" key="13">
    <source>
        <dbReference type="PROSITE" id="PS50885"/>
    </source>
</evidence>
<dbReference type="InterPro" id="IPR004010">
    <property type="entry name" value="Double_Cache_2"/>
</dbReference>
<protein>
    <submittedName>
        <fullName evidence="14">Methyl-accepting chemotaxis protein</fullName>
    </submittedName>
</protein>
<reference evidence="14 15" key="1">
    <citation type="submission" date="2020-05" db="EMBL/GenBank/DDBJ databases">
        <title>Draft genome sequence of Desulfovibrio sp. strain HN2T.</title>
        <authorList>
            <person name="Ueno A."/>
            <person name="Tamazawa S."/>
            <person name="Tamamura S."/>
            <person name="Murakami T."/>
            <person name="Kiyama T."/>
            <person name="Inomata H."/>
            <person name="Amano Y."/>
            <person name="Miyakawa K."/>
            <person name="Tamaki H."/>
            <person name="Naganuma T."/>
            <person name="Kaneko K."/>
        </authorList>
    </citation>
    <scope>NUCLEOTIDE SEQUENCE [LARGE SCALE GENOMIC DNA]</scope>
    <source>
        <strain evidence="14 15">HN2</strain>
    </source>
</reference>
<evidence type="ECO:0000256" key="2">
    <source>
        <dbReference type="ARBA" id="ARBA00022475"/>
    </source>
</evidence>
<evidence type="ECO:0000256" key="1">
    <source>
        <dbReference type="ARBA" id="ARBA00004651"/>
    </source>
</evidence>
<proteinExistence type="inferred from homology"/>
<evidence type="ECO:0000256" key="7">
    <source>
        <dbReference type="ARBA" id="ARBA00029447"/>
    </source>
</evidence>
<dbReference type="Gene3D" id="1.10.287.950">
    <property type="entry name" value="Methyl-accepting chemotaxis protein"/>
    <property type="match status" value="1"/>
</dbReference>
<keyword evidence="9" id="KW-0175">Coiled coil</keyword>
<dbReference type="GO" id="GO:0007165">
    <property type="term" value="P:signal transduction"/>
    <property type="evidence" value="ECO:0007669"/>
    <property type="project" value="UniProtKB-KW"/>
</dbReference>
<feature type="transmembrane region" description="Helical" evidence="11">
    <location>
        <begin position="354"/>
        <end position="372"/>
    </location>
</feature>
<dbReference type="EMBL" id="BLVO01000004">
    <property type="protein sequence ID" value="GFM32146.1"/>
    <property type="molecule type" value="Genomic_DNA"/>
</dbReference>
<feature type="region of interest" description="Disordered" evidence="10">
    <location>
        <begin position="524"/>
        <end position="545"/>
    </location>
</feature>
<evidence type="ECO:0000256" key="6">
    <source>
        <dbReference type="ARBA" id="ARBA00023224"/>
    </source>
</evidence>